<keyword evidence="1" id="KW-0812">Transmembrane</keyword>
<feature type="transmembrane region" description="Helical" evidence="1">
    <location>
        <begin position="194"/>
        <end position="219"/>
    </location>
</feature>
<keyword evidence="3" id="KW-1185">Reference proteome</keyword>
<sequence length="334" mass="36992">MCALALTMTETMNKASFENSQSCRDQSRTTVLMELTGVRFAWMQTTSPAKPVKFLSFRSAVTSTDLDMGANDNTLGALLVGVIISCLFLGASIVQRAVEVLFAQLYTVVIALLCNIGPFFALQDVGQTADKLCSSPDRHNRQKICPVYVVMVIHYGDYAILDDIGWGLLVITAVTVQLFYIHRIYMRELLGRKLILPVILDIHILNARFYNAWSIVYAIKCSTIPTSEIPKLTNLVTGVNGTAAGLDIVIAAIILFMLLSYRTGMRRVAAIGTFLALYLSPDTYICYIRIPGSRPHNENIAVDVRVETEHQVDFIYSTPPTNSDTKSSDPTYKV</sequence>
<evidence type="ECO:0000256" key="1">
    <source>
        <dbReference type="SAM" id="Phobius"/>
    </source>
</evidence>
<protein>
    <submittedName>
        <fullName evidence="2">Uncharacterized protein</fullName>
    </submittedName>
</protein>
<dbReference type="OrthoDB" id="2535105at2759"/>
<feature type="transmembrane region" description="Helical" evidence="1">
    <location>
        <begin position="101"/>
        <end position="122"/>
    </location>
</feature>
<feature type="transmembrane region" description="Helical" evidence="1">
    <location>
        <begin position="164"/>
        <end position="182"/>
    </location>
</feature>
<gene>
    <name evidence="2" type="ORF">FISHEDRAFT_55763</name>
</gene>
<feature type="transmembrane region" description="Helical" evidence="1">
    <location>
        <begin position="75"/>
        <end position="94"/>
    </location>
</feature>
<evidence type="ECO:0000313" key="3">
    <source>
        <dbReference type="Proteomes" id="UP000054144"/>
    </source>
</evidence>
<evidence type="ECO:0000313" key="2">
    <source>
        <dbReference type="EMBL" id="KIY52797.1"/>
    </source>
</evidence>
<accession>A0A0D7AML1</accession>
<name>A0A0D7AML1_9AGAR</name>
<keyword evidence="1" id="KW-0472">Membrane</keyword>
<reference evidence="2 3" key="1">
    <citation type="journal article" date="2015" name="Fungal Genet. Biol.">
        <title>Evolution of novel wood decay mechanisms in Agaricales revealed by the genome sequences of Fistulina hepatica and Cylindrobasidium torrendii.</title>
        <authorList>
            <person name="Floudas D."/>
            <person name="Held B.W."/>
            <person name="Riley R."/>
            <person name="Nagy L.G."/>
            <person name="Koehler G."/>
            <person name="Ransdell A.S."/>
            <person name="Younus H."/>
            <person name="Chow J."/>
            <person name="Chiniquy J."/>
            <person name="Lipzen A."/>
            <person name="Tritt A."/>
            <person name="Sun H."/>
            <person name="Haridas S."/>
            <person name="LaButti K."/>
            <person name="Ohm R.A."/>
            <person name="Kues U."/>
            <person name="Blanchette R.A."/>
            <person name="Grigoriev I.V."/>
            <person name="Minto R.E."/>
            <person name="Hibbett D.S."/>
        </authorList>
    </citation>
    <scope>NUCLEOTIDE SEQUENCE [LARGE SCALE GENOMIC DNA]</scope>
    <source>
        <strain evidence="2 3">ATCC 64428</strain>
    </source>
</reference>
<dbReference type="Proteomes" id="UP000054144">
    <property type="component" value="Unassembled WGS sequence"/>
</dbReference>
<organism evidence="2 3">
    <name type="scientific">Fistulina hepatica ATCC 64428</name>
    <dbReference type="NCBI Taxonomy" id="1128425"/>
    <lineage>
        <taxon>Eukaryota</taxon>
        <taxon>Fungi</taxon>
        <taxon>Dikarya</taxon>
        <taxon>Basidiomycota</taxon>
        <taxon>Agaricomycotina</taxon>
        <taxon>Agaricomycetes</taxon>
        <taxon>Agaricomycetidae</taxon>
        <taxon>Agaricales</taxon>
        <taxon>Fistulinaceae</taxon>
        <taxon>Fistulina</taxon>
    </lineage>
</organism>
<feature type="transmembrane region" description="Helical" evidence="1">
    <location>
        <begin position="239"/>
        <end position="259"/>
    </location>
</feature>
<keyword evidence="1" id="KW-1133">Transmembrane helix</keyword>
<dbReference type="AlphaFoldDB" id="A0A0D7AML1"/>
<dbReference type="EMBL" id="KN881630">
    <property type="protein sequence ID" value="KIY52797.1"/>
    <property type="molecule type" value="Genomic_DNA"/>
</dbReference>
<proteinExistence type="predicted"/>